<comment type="caution">
    <text evidence="4">The sequence shown here is derived from an EMBL/GenBank/DDBJ whole genome shotgun (WGS) entry which is preliminary data.</text>
</comment>
<proteinExistence type="predicted"/>
<keyword evidence="1" id="KW-0677">Repeat</keyword>
<protein>
    <recommendedName>
        <fullName evidence="3">NACHT domain-containing protein</fullName>
    </recommendedName>
</protein>
<organism evidence="4 5">
    <name type="scientific">Tricholomella constricta</name>
    <dbReference type="NCBI Taxonomy" id="117010"/>
    <lineage>
        <taxon>Eukaryota</taxon>
        <taxon>Fungi</taxon>
        <taxon>Dikarya</taxon>
        <taxon>Basidiomycota</taxon>
        <taxon>Agaricomycotina</taxon>
        <taxon>Agaricomycetes</taxon>
        <taxon>Agaricomycetidae</taxon>
        <taxon>Agaricales</taxon>
        <taxon>Tricholomatineae</taxon>
        <taxon>Lyophyllaceae</taxon>
        <taxon>Tricholomella</taxon>
    </lineage>
</organism>
<dbReference type="Pfam" id="PF24883">
    <property type="entry name" value="NPHP3_N"/>
    <property type="match status" value="1"/>
</dbReference>
<dbReference type="InterPro" id="IPR056884">
    <property type="entry name" value="NPHP3-like_N"/>
</dbReference>
<dbReference type="PANTHER" id="PTHR10039">
    <property type="entry name" value="AMELOGENIN"/>
    <property type="match status" value="1"/>
</dbReference>
<dbReference type="AlphaFoldDB" id="A0A8H5M303"/>
<evidence type="ECO:0000259" key="3">
    <source>
        <dbReference type="PROSITE" id="PS50837"/>
    </source>
</evidence>
<gene>
    <name evidence="4" type="ORF">D9615_006881</name>
</gene>
<dbReference type="OrthoDB" id="4760524at2759"/>
<feature type="compositionally biased region" description="Basic and acidic residues" evidence="2">
    <location>
        <begin position="103"/>
        <end position="119"/>
    </location>
</feature>
<accession>A0A8H5M303</accession>
<evidence type="ECO:0000256" key="2">
    <source>
        <dbReference type="SAM" id="MobiDB-lite"/>
    </source>
</evidence>
<dbReference type="PANTHER" id="PTHR10039:SF17">
    <property type="entry name" value="FUNGAL STAND N-TERMINAL GOODBYE DOMAIN-CONTAINING PROTEIN-RELATED"/>
    <property type="match status" value="1"/>
</dbReference>
<dbReference type="PROSITE" id="PS50837">
    <property type="entry name" value="NACHT"/>
    <property type="match status" value="1"/>
</dbReference>
<evidence type="ECO:0000256" key="1">
    <source>
        <dbReference type="ARBA" id="ARBA00022737"/>
    </source>
</evidence>
<name>A0A8H5M303_9AGAR</name>
<evidence type="ECO:0000313" key="5">
    <source>
        <dbReference type="Proteomes" id="UP000565441"/>
    </source>
</evidence>
<evidence type="ECO:0000313" key="4">
    <source>
        <dbReference type="EMBL" id="KAF5378729.1"/>
    </source>
</evidence>
<dbReference type="Gene3D" id="3.40.50.300">
    <property type="entry name" value="P-loop containing nucleotide triphosphate hydrolases"/>
    <property type="match status" value="1"/>
</dbReference>
<dbReference type="EMBL" id="JAACJP010000018">
    <property type="protein sequence ID" value="KAF5378729.1"/>
    <property type="molecule type" value="Genomic_DNA"/>
</dbReference>
<feature type="domain" description="NACHT" evidence="3">
    <location>
        <begin position="140"/>
        <end position="290"/>
    </location>
</feature>
<dbReference type="InterPro" id="IPR027417">
    <property type="entry name" value="P-loop_NTPase"/>
</dbReference>
<reference evidence="4 5" key="1">
    <citation type="journal article" date="2020" name="ISME J.">
        <title>Uncovering the hidden diversity of litter-decomposition mechanisms in mushroom-forming fungi.</title>
        <authorList>
            <person name="Floudas D."/>
            <person name="Bentzer J."/>
            <person name="Ahren D."/>
            <person name="Johansson T."/>
            <person name="Persson P."/>
            <person name="Tunlid A."/>
        </authorList>
    </citation>
    <scope>NUCLEOTIDE SEQUENCE [LARGE SCALE GENOMIC DNA]</scope>
    <source>
        <strain evidence="4 5">CBS 661.87</strain>
    </source>
</reference>
<dbReference type="SUPFAM" id="SSF52540">
    <property type="entry name" value="P-loop containing nucleoside triphosphate hydrolases"/>
    <property type="match status" value="1"/>
</dbReference>
<keyword evidence="5" id="KW-1185">Reference proteome</keyword>
<feature type="region of interest" description="Disordered" evidence="2">
    <location>
        <begin position="90"/>
        <end position="132"/>
    </location>
</feature>
<dbReference type="Proteomes" id="UP000565441">
    <property type="component" value="Unassembled WGS sequence"/>
</dbReference>
<sequence length="745" mass="83650">MAFTNSRNIKIDNSKFTEIHGDSITDSFNNVGSVSISKAEPGLLPLFNLTSPGAAFDSADRFPPAKCHPGTRTEILKEIMTWIDKVKPSIKADQDEVQGNESGNERGAESGGDEHRVGTGDDDELSNDHGSLYKRDDRDRVLWLHGPAGAGKSAIAQTVAEACAERGLLAASFFFSRGRPRRDSIDHLFITIAYQLAISIPQFKPILLRILTGDLSILHKYITSQLNKLIIEPLRSDMSSSRTQPKSPPYIIIIDGLDECTGTTSQNRILDHIQDLVCHSDLPIRFLVVSRPEYNILEAFNEAPLAQFSAKRISLYGAHKAWDDVRKYLGSEFERIYTSPMHRPWMVNVPKPWPSTPIVDRLVEQTDGYFIYASTLIKFMDQEDLNPVDQLCIILTRSSETESSGPFGELDNLYRQILSAQRNTRLLKIILAAIVTNVPRGAIAGLFCLDPGQVSVVVRRLNAVLVADVFDEDILKPVPASFSDFISDPARAGIFYIDPQSIWAQITRAMLDCMGRCAWTSEGSPLAAKPQPSLCEAAAVTPQSSLIEKEAVKPRSSLFLAARFAFRNLFHCFFQAGEADRDTLVQEITAIDPQRWVPLPPEGQHPAWRDEAYDALKQICAQSLEVLFTRTKEIDSRLKQYLDTVRKTAFKRLLAPLYPQDELIVYAFTTIATLHDDAQWIHQFLRLEHPLPYRMLEIYEILSYLLPTYCIEDPCWISKFIFQAKMRHPSSSILRPVAPTLLISA</sequence>
<dbReference type="InterPro" id="IPR007111">
    <property type="entry name" value="NACHT_NTPase"/>
</dbReference>